<proteinExistence type="inferred from homology"/>
<keyword evidence="8" id="KW-0732">Signal</keyword>
<dbReference type="Proteomes" id="UP000245768">
    <property type="component" value="Unassembled WGS sequence"/>
</dbReference>
<accession>A0A316YFQ9</accession>
<feature type="signal peptide" evidence="8">
    <location>
        <begin position="1"/>
        <end position="20"/>
    </location>
</feature>
<dbReference type="SUPFAM" id="SSF47571">
    <property type="entry name" value="Cloroperoxidase"/>
    <property type="match status" value="1"/>
</dbReference>
<evidence type="ECO:0000256" key="1">
    <source>
        <dbReference type="ARBA" id="ARBA00001970"/>
    </source>
</evidence>
<dbReference type="AlphaFoldDB" id="A0A316YFQ9"/>
<dbReference type="GO" id="GO:0004601">
    <property type="term" value="F:peroxidase activity"/>
    <property type="evidence" value="ECO:0007669"/>
    <property type="project" value="UniProtKB-KW"/>
</dbReference>
<dbReference type="RefSeq" id="XP_025375210.1">
    <property type="nucleotide sequence ID" value="XM_025524510.1"/>
</dbReference>
<comment type="similarity">
    <text evidence="7">Belongs to the chloroperoxidase family.</text>
</comment>
<keyword evidence="5" id="KW-0560">Oxidoreductase</keyword>
<keyword evidence="11" id="KW-1185">Reference proteome</keyword>
<keyword evidence="6" id="KW-0408">Iron</keyword>
<feature type="chain" id="PRO_5016278260" description="Heme haloperoxidase family profile domain-containing protein" evidence="8">
    <location>
        <begin position="21"/>
        <end position="493"/>
    </location>
</feature>
<dbReference type="OrthoDB" id="407298at2759"/>
<organism evidence="10 11">
    <name type="scientific">Acaromyces ingoldii</name>
    <dbReference type="NCBI Taxonomy" id="215250"/>
    <lineage>
        <taxon>Eukaryota</taxon>
        <taxon>Fungi</taxon>
        <taxon>Dikarya</taxon>
        <taxon>Basidiomycota</taxon>
        <taxon>Ustilaginomycotina</taxon>
        <taxon>Exobasidiomycetes</taxon>
        <taxon>Exobasidiales</taxon>
        <taxon>Cryptobasidiaceae</taxon>
        <taxon>Acaromyces</taxon>
    </lineage>
</organism>
<dbReference type="InterPro" id="IPR000028">
    <property type="entry name" value="Chloroperoxidase"/>
</dbReference>
<keyword evidence="4" id="KW-0479">Metal-binding</keyword>
<dbReference type="InterPro" id="IPR036851">
    <property type="entry name" value="Chloroperoxidase-like_sf"/>
</dbReference>
<name>A0A316YFQ9_9BASI</name>
<dbReference type="Pfam" id="PF01328">
    <property type="entry name" value="Peroxidase_2"/>
    <property type="match status" value="1"/>
</dbReference>
<dbReference type="PROSITE" id="PS51405">
    <property type="entry name" value="HEME_HALOPEROXIDASE"/>
    <property type="match status" value="1"/>
</dbReference>
<dbReference type="EMBL" id="KZ819639">
    <property type="protein sequence ID" value="PWN88012.1"/>
    <property type="molecule type" value="Genomic_DNA"/>
</dbReference>
<evidence type="ECO:0000256" key="2">
    <source>
        <dbReference type="ARBA" id="ARBA00022559"/>
    </source>
</evidence>
<evidence type="ECO:0000256" key="3">
    <source>
        <dbReference type="ARBA" id="ARBA00022617"/>
    </source>
</evidence>
<sequence>MKAFYFLSLAATCLLSGVSAFPALKDPSSPQYAEFLKRAAEIKAGKYAFGDILKRAENASSSLETPGGGFGHRRLTALLNPDNFKYNAKEQYVDLTSDEHKYIPPGPDDLRGPCPGLNILANHGYFNRNGVTNLFQGIDGINKVFGVEYDLALALNAYAVVFNGNILDLSWSIGGPFKSKDLGALEDVLVGEPAGINAHNIYEGDASIVRQDYYAPGSGYDNVELYMPYFKDLLALGNNDATDGKDVYNAELMLQHKANRWHQSVATNPYFFQSAFGGLVVTTAAERFVAEFAANNTVDENGYNRIYLDEKNLLAFFGVEKGASGNLTYTPGTERLLPSWTRRPLAATFGLDDIVLNLLHAVSIDQSLLSLGGNTGKVNSFAGVDAADITGGAVHTADLLSDPQALSCFLFQTTTEEVVPTLLSSIYKDTGKALDFLGKNFNVPFKKLATAGNNPCTRYNTNATGHYSEFPGSKIPRKQDQGVVGTILGGGSD</sequence>
<dbReference type="GO" id="GO:0046872">
    <property type="term" value="F:metal ion binding"/>
    <property type="evidence" value="ECO:0007669"/>
    <property type="project" value="UniProtKB-KW"/>
</dbReference>
<evidence type="ECO:0000256" key="5">
    <source>
        <dbReference type="ARBA" id="ARBA00023002"/>
    </source>
</evidence>
<evidence type="ECO:0000313" key="10">
    <source>
        <dbReference type="EMBL" id="PWN88012.1"/>
    </source>
</evidence>
<evidence type="ECO:0000259" key="9">
    <source>
        <dbReference type="PROSITE" id="PS51405"/>
    </source>
</evidence>
<reference evidence="10" key="1">
    <citation type="journal article" date="2018" name="Mol. Biol. Evol.">
        <title>Broad Genomic Sampling Reveals a Smut Pathogenic Ancestry of the Fungal Clade Ustilaginomycotina.</title>
        <authorList>
            <person name="Kijpornyongpan T."/>
            <person name="Mondo S.J."/>
            <person name="Barry K."/>
            <person name="Sandor L."/>
            <person name="Lee J."/>
            <person name="Lipzen A."/>
            <person name="Pangilinan J."/>
            <person name="LaButti K."/>
            <person name="Hainaut M."/>
            <person name="Henrissat B."/>
            <person name="Grigoriev I.V."/>
            <person name="Spatafora J.W."/>
            <person name="Aime M.C."/>
        </authorList>
    </citation>
    <scope>NUCLEOTIDE SEQUENCE [LARGE SCALE GENOMIC DNA]</scope>
    <source>
        <strain evidence="10">MCA 4198</strain>
    </source>
</reference>
<evidence type="ECO:0000256" key="7">
    <source>
        <dbReference type="ARBA" id="ARBA00025795"/>
    </source>
</evidence>
<comment type="cofactor">
    <cofactor evidence="1">
        <name>heme b</name>
        <dbReference type="ChEBI" id="CHEBI:60344"/>
    </cofactor>
</comment>
<dbReference type="PANTHER" id="PTHR33577">
    <property type="entry name" value="STERIGMATOCYSTIN BIOSYNTHESIS PEROXIDASE STCC-RELATED"/>
    <property type="match status" value="1"/>
</dbReference>
<keyword evidence="3" id="KW-0349">Heme</keyword>
<protein>
    <recommendedName>
        <fullName evidence="9">Heme haloperoxidase family profile domain-containing protein</fullName>
    </recommendedName>
</protein>
<dbReference type="PANTHER" id="PTHR33577:SF1">
    <property type="entry name" value="HEME HALOPEROXIDASE FAMILY PROFILE DOMAIN-CONTAINING PROTEIN"/>
    <property type="match status" value="1"/>
</dbReference>
<dbReference type="Gene3D" id="1.10.489.10">
    <property type="entry name" value="Chloroperoxidase-like"/>
    <property type="match status" value="1"/>
</dbReference>
<evidence type="ECO:0000256" key="6">
    <source>
        <dbReference type="ARBA" id="ARBA00023004"/>
    </source>
</evidence>
<gene>
    <name evidence="10" type="ORF">FA10DRAFT_296882</name>
</gene>
<dbReference type="InParanoid" id="A0A316YFQ9"/>
<evidence type="ECO:0000256" key="8">
    <source>
        <dbReference type="SAM" id="SignalP"/>
    </source>
</evidence>
<feature type="domain" description="Heme haloperoxidase family profile" evidence="9">
    <location>
        <begin position="98"/>
        <end position="356"/>
    </location>
</feature>
<evidence type="ECO:0000256" key="4">
    <source>
        <dbReference type="ARBA" id="ARBA00022723"/>
    </source>
</evidence>
<dbReference type="GeneID" id="37046426"/>
<keyword evidence="2" id="KW-0575">Peroxidase</keyword>
<evidence type="ECO:0000313" key="11">
    <source>
        <dbReference type="Proteomes" id="UP000245768"/>
    </source>
</evidence>